<dbReference type="Gene3D" id="3.40.50.1820">
    <property type="entry name" value="alpha/beta hydrolase"/>
    <property type="match status" value="1"/>
</dbReference>
<dbReference type="OrthoDB" id="408373at2759"/>
<dbReference type="InterPro" id="IPR029058">
    <property type="entry name" value="AB_hydrolase_fold"/>
</dbReference>
<protein>
    <submittedName>
        <fullName evidence="2">Alpha/beta hydrolase fold-1</fullName>
    </submittedName>
</protein>
<evidence type="ECO:0000313" key="2">
    <source>
        <dbReference type="EMBL" id="KAH7320624.1"/>
    </source>
</evidence>
<evidence type="ECO:0000313" key="3">
    <source>
        <dbReference type="Proteomes" id="UP000813444"/>
    </source>
</evidence>
<dbReference type="InterPro" id="IPR000073">
    <property type="entry name" value="AB_hydrolase_1"/>
</dbReference>
<feature type="domain" description="AB hydrolase-1" evidence="1">
    <location>
        <begin position="8"/>
        <end position="250"/>
    </location>
</feature>
<reference evidence="2" key="1">
    <citation type="journal article" date="2021" name="Nat. Commun.">
        <title>Genetic determinants of endophytism in the Arabidopsis root mycobiome.</title>
        <authorList>
            <person name="Mesny F."/>
            <person name="Miyauchi S."/>
            <person name="Thiergart T."/>
            <person name="Pickel B."/>
            <person name="Atanasova L."/>
            <person name="Karlsson M."/>
            <person name="Huettel B."/>
            <person name="Barry K.W."/>
            <person name="Haridas S."/>
            <person name="Chen C."/>
            <person name="Bauer D."/>
            <person name="Andreopoulos W."/>
            <person name="Pangilinan J."/>
            <person name="LaButti K."/>
            <person name="Riley R."/>
            <person name="Lipzen A."/>
            <person name="Clum A."/>
            <person name="Drula E."/>
            <person name="Henrissat B."/>
            <person name="Kohler A."/>
            <person name="Grigoriev I.V."/>
            <person name="Martin F.M."/>
            <person name="Hacquard S."/>
        </authorList>
    </citation>
    <scope>NUCLEOTIDE SEQUENCE</scope>
    <source>
        <strain evidence="2">MPI-CAGE-CH-0235</strain>
    </source>
</reference>
<dbReference type="AlphaFoldDB" id="A0A8K0SXI6"/>
<organism evidence="2 3">
    <name type="scientific">Stachybotrys elegans</name>
    <dbReference type="NCBI Taxonomy" id="80388"/>
    <lineage>
        <taxon>Eukaryota</taxon>
        <taxon>Fungi</taxon>
        <taxon>Dikarya</taxon>
        <taxon>Ascomycota</taxon>
        <taxon>Pezizomycotina</taxon>
        <taxon>Sordariomycetes</taxon>
        <taxon>Hypocreomycetidae</taxon>
        <taxon>Hypocreales</taxon>
        <taxon>Stachybotryaceae</taxon>
        <taxon>Stachybotrys</taxon>
    </lineage>
</organism>
<sequence length="260" mass="28591">MSAEKPTILIVHGAWHTPKHYTKLTKVLGDMGYEVHCPIHPTVNEARPPTASLAEDTSNIRSYAEDLVNQGKNVVALMHSYGGQVGTNALYGLGTKERSEKGLPGGVSRLIYLSAHALAIGQSMVDKVKEMGHEALIPLVFDIAEDMTIVIRDCKAFLFGQQTDYPEEEMQAYISDLKLWNGQAMYDPLSQCAWKEIPASFIVTLNDTAILEPYQRASIEMMKREGIEVEAFDLASGHCPNLTAADEVASLVNKIVSRAQ</sequence>
<dbReference type="PANTHER" id="PTHR37017">
    <property type="entry name" value="AB HYDROLASE-1 DOMAIN-CONTAINING PROTEIN-RELATED"/>
    <property type="match status" value="1"/>
</dbReference>
<dbReference type="SUPFAM" id="SSF53474">
    <property type="entry name" value="alpha/beta-Hydrolases"/>
    <property type="match status" value="1"/>
</dbReference>
<comment type="caution">
    <text evidence="2">The sequence shown here is derived from an EMBL/GenBank/DDBJ whole genome shotgun (WGS) entry which is preliminary data.</text>
</comment>
<keyword evidence="3" id="KW-1185">Reference proteome</keyword>
<name>A0A8K0SXI6_9HYPO</name>
<dbReference type="PANTHER" id="PTHR37017:SF10">
    <property type="entry name" value="AB HYDROLASE-1 DOMAIN-CONTAINING PROTEIN"/>
    <property type="match status" value="1"/>
</dbReference>
<dbReference type="Proteomes" id="UP000813444">
    <property type="component" value="Unassembled WGS sequence"/>
</dbReference>
<dbReference type="EMBL" id="JAGPNK010000005">
    <property type="protein sequence ID" value="KAH7320624.1"/>
    <property type="molecule type" value="Genomic_DNA"/>
</dbReference>
<keyword evidence="2" id="KW-0378">Hydrolase</keyword>
<dbReference type="Pfam" id="PF12697">
    <property type="entry name" value="Abhydrolase_6"/>
    <property type="match status" value="1"/>
</dbReference>
<dbReference type="GO" id="GO:0016787">
    <property type="term" value="F:hydrolase activity"/>
    <property type="evidence" value="ECO:0007669"/>
    <property type="project" value="UniProtKB-KW"/>
</dbReference>
<gene>
    <name evidence="2" type="ORF">B0I35DRAFT_427490</name>
</gene>
<proteinExistence type="predicted"/>
<dbReference type="InterPro" id="IPR052897">
    <property type="entry name" value="Sec-Metab_Biosynth_Hydrolase"/>
</dbReference>
<evidence type="ECO:0000259" key="1">
    <source>
        <dbReference type="Pfam" id="PF12697"/>
    </source>
</evidence>
<accession>A0A8K0SXI6</accession>